<evidence type="ECO:0000313" key="16">
    <source>
        <dbReference type="EMBL" id="POR34260.1"/>
    </source>
</evidence>
<dbReference type="InterPro" id="IPR032629">
    <property type="entry name" value="DCB_dom"/>
</dbReference>
<dbReference type="InterPro" id="IPR016024">
    <property type="entry name" value="ARM-type_fold"/>
</dbReference>
<dbReference type="STRING" id="94208.A0A2S4KVQ8"/>
<dbReference type="InterPro" id="IPR028590">
    <property type="entry name" value="RNA_methyltr_E_TRM7"/>
</dbReference>
<gene>
    <name evidence="16" type="ORF">TPAR_05537</name>
</gene>
<dbReference type="InterPro" id="IPR050082">
    <property type="entry name" value="RNA_methyltr_RlmE"/>
</dbReference>
<evidence type="ECO:0000256" key="8">
    <source>
        <dbReference type="ARBA" id="ARBA00048902"/>
    </source>
</evidence>
<comment type="function">
    <text evidence="9">Methylates the 2'-O-ribose of nucleotides at positions 32 and 34 of the tRNA anticodon loop of substrate tRNAs.</text>
</comment>
<feature type="region of interest" description="Disordered" evidence="11">
    <location>
        <begin position="478"/>
        <end position="518"/>
    </location>
</feature>
<dbReference type="SUPFAM" id="SSF48371">
    <property type="entry name" value="ARM repeat"/>
    <property type="match status" value="1"/>
</dbReference>
<dbReference type="SUPFAM" id="SSF53335">
    <property type="entry name" value="S-adenosyl-L-methionine-dependent methyltransferases"/>
    <property type="match status" value="1"/>
</dbReference>
<feature type="compositionally biased region" description="Basic and acidic residues" evidence="11">
    <location>
        <begin position="1803"/>
        <end position="1812"/>
    </location>
</feature>
<feature type="domain" description="Mon2 C-terminal" evidence="14">
    <location>
        <begin position="1009"/>
        <end position="1232"/>
    </location>
</feature>
<keyword evidence="1" id="KW-0813">Transport</keyword>
<evidence type="ECO:0000256" key="1">
    <source>
        <dbReference type="ARBA" id="ARBA00022448"/>
    </source>
</evidence>
<keyword evidence="2 9" id="KW-0963">Cytoplasm</keyword>
<feature type="coiled-coil region" evidence="10">
    <location>
        <begin position="1139"/>
        <end position="1166"/>
    </location>
</feature>
<evidence type="ECO:0000256" key="4">
    <source>
        <dbReference type="ARBA" id="ARBA00022679"/>
    </source>
</evidence>
<comment type="subcellular location">
    <subcellularLocation>
        <location evidence="9">Cytoplasm</location>
    </subcellularLocation>
</comment>
<evidence type="ECO:0000259" key="12">
    <source>
        <dbReference type="Pfam" id="PF01728"/>
    </source>
</evidence>
<feature type="binding site" evidence="9">
    <location>
        <position position="1752"/>
    </location>
    <ligand>
        <name>S-adenosyl-L-methionine</name>
        <dbReference type="ChEBI" id="CHEBI:59789"/>
    </ligand>
</feature>
<evidence type="ECO:0000256" key="10">
    <source>
        <dbReference type="SAM" id="Coils"/>
    </source>
</evidence>
<feature type="domain" description="Mon2/Sec7/BIG1-like HUS" evidence="13">
    <location>
        <begin position="200"/>
        <end position="353"/>
    </location>
</feature>
<feature type="domain" description="Ribosomal RNA methyltransferase FtsJ" evidence="12">
    <location>
        <begin position="1718"/>
        <end position="1957"/>
    </location>
</feature>
<dbReference type="InterPro" id="IPR032817">
    <property type="entry name" value="Mon2_C"/>
</dbReference>
<evidence type="ECO:0000313" key="17">
    <source>
        <dbReference type="Proteomes" id="UP000237481"/>
    </source>
</evidence>
<evidence type="ECO:0000256" key="6">
    <source>
        <dbReference type="ARBA" id="ARBA00022694"/>
    </source>
</evidence>
<dbReference type="PANTHER" id="PTHR10920">
    <property type="entry name" value="RIBOSOMAL RNA METHYLTRANSFERASE"/>
    <property type="match status" value="1"/>
</dbReference>
<dbReference type="GO" id="GO:0005794">
    <property type="term" value="C:Golgi apparatus"/>
    <property type="evidence" value="ECO:0007669"/>
    <property type="project" value="UniProtKB-ARBA"/>
</dbReference>
<keyword evidence="17" id="KW-1185">Reference proteome</keyword>
<dbReference type="Pfam" id="PF01728">
    <property type="entry name" value="FtsJ"/>
    <property type="match status" value="1"/>
</dbReference>
<dbReference type="InterPro" id="IPR029063">
    <property type="entry name" value="SAM-dependent_MTases_sf"/>
</dbReference>
<dbReference type="HAMAP" id="MF_03162">
    <property type="entry name" value="RNA_methyltr_E_TRM7"/>
    <property type="match status" value="1"/>
</dbReference>
<dbReference type="GO" id="GO:0002128">
    <property type="term" value="P:tRNA nucleoside ribose methylation"/>
    <property type="evidence" value="ECO:0007669"/>
    <property type="project" value="UniProtKB-UniRule"/>
</dbReference>
<dbReference type="Pfam" id="PF16206">
    <property type="entry name" value="Mon2_C"/>
    <property type="match status" value="1"/>
</dbReference>
<dbReference type="OrthoDB" id="294853at2759"/>
<evidence type="ECO:0000256" key="7">
    <source>
        <dbReference type="ARBA" id="ARBA00022927"/>
    </source>
</evidence>
<keyword evidence="7" id="KW-0653">Protein transport</keyword>
<dbReference type="GO" id="GO:0015031">
    <property type="term" value="P:protein transport"/>
    <property type="evidence" value="ECO:0007669"/>
    <property type="project" value="UniProtKB-KW"/>
</dbReference>
<dbReference type="Proteomes" id="UP000237481">
    <property type="component" value="Unassembled WGS sequence"/>
</dbReference>
<dbReference type="Pfam" id="PF12783">
    <property type="entry name" value="Sec7-like_HUS"/>
    <property type="match status" value="1"/>
</dbReference>
<feature type="binding site" evidence="9">
    <location>
        <position position="1874"/>
    </location>
    <ligand>
        <name>S-adenosyl-L-methionine</name>
        <dbReference type="ChEBI" id="CHEBI:59789"/>
    </ligand>
</feature>
<dbReference type="GO" id="GO:0002181">
    <property type="term" value="P:cytoplasmic translation"/>
    <property type="evidence" value="ECO:0007669"/>
    <property type="project" value="UniProtKB-UniRule"/>
</dbReference>
<evidence type="ECO:0000256" key="5">
    <source>
        <dbReference type="ARBA" id="ARBA00022691"/>
    </source>
</evidence>
<protein>
    <recommendedName>
        <fullName evidence="9">Putative tRNA (cytidine(32)/guanosine(34)-2'-O)-methyltransferase</fullName>
        <ecNumber evidence="9">2.1.1.205</ecNumber>
    </recommendedName>
    <alternativeName>
        <fullName evidence="9">2'-O-ribose RNA methyltransferase TRM7 homolog</fullName>
    </alternativeName>
</protein>
<dbReference type="GO" id="GO:0106340">
    <property type="term" value="F:tRNA (guanosine(34)-2'-O)-methyltransferase activity"/>
    <property type="evidence" value="ECO:0007669"/>
    <property type="project" value="UniProtKB-ARBA"/>
</dbReference>
<dbReference type="Gene3D" id="3.40.50.150">
    <property type="entry name" value="Vaccinia Virus protein VP39"/>
    <property type="match status" value="1"/>
</dbReference>
<dbReference type="PANTHER" id="PTHR10920:SF12">
    <property type="entry name" value="TRNA (CYTIDINE(32)_GUANOSINE(34)-2'-O)-METHYLTRANSFERASE-RELATED"/>
    <property type="match status" value="1"/>
</dbReference>
<sequence>MTTQLLATELANLIQESKRKHNDLRQAAEKSLEELKQLGNMSEQAAPEQLSQRPSFVNPFIIACGTKNAKFTSIAIVCLQRLIVASALPRAKLNQVLEALMQASSAGLDVQLKILQALPSLLQNYAPELKGDLLVTALNICFILQSSKNAIVNNTSAATLQQLVVSVFDKVVAEDKNGTDAPVAGEVPSADGQVELRAAALDAYRIFNDLCLMTENQRPEFLRFTGMPQTFGLELIESVITNHAAVFTTHPEQAQILRVRVMPLIINALKAKPSFATTVRLVRILYTMLRRHINILPSECGDALEILTHLLDQDAALWKRALCMEVFRGIFTEHVLVRRIFTLYDAKEGEKDIIKTLTATFVRLSTEKPAVIGLGHQSTMPVIETANTSAAPSDQAMLEASGMTGIISGSVGPETPNTGISTQWSSVRVPCIDQLDKTEPPAIPESYVYSLVLTCISSLSDGLAKFILPLTVPGESRSYRTVSRQDATGRDSPTPAHLTAQSPPQKGRGLERSASFKRNPVPLNPLELDHHPMYADVKICAAIVNECWPAILATCSTFLYAALDQDYYHGLVRAFQRFAHVAGLLQLSTPRDAFLTTLGKSAIPPNVLTACHNSGQPRPTTPSTQTDAPNTLLSNARGLLSVEGLAPTSPSAERQRQASFDAAAATLNTRNLLCLRALLNLGIALGPTLGPAWGIILETLQQADFVLFATGKTPGRTPSLSRYQDQGDDINSLMSNFSHEVRSVETAASRLIESSIDFPNASFVEVVDAICSLLEQRPTDKPEASSGRAQSPAAAEPRRPSPGQHRRVLSFSSQAAGSSTQEFLFALAKLGEIATVNIERLLTSNPEASGWGRLTGELISTLDSPVMTPPVRVKAAEILSRLILEAANVAASLPHDARGPIQLRLLAALRDALTPLQTNARGASVANHATDIDVHKVILEGLKSILEGCGENLVSGWDIAFNIIGSVFETTLSIPEERRGSAAKPGMLTTRSSRLVRSSFSSLQLICSDFLASLPNSCLLILVDTLYKFCSQDDDLNIALTTVTFFWVLSDFLSAKDESLEITAELVQGTNGSRLERLAADRSEKGSDAALWMLLLLRLTTVTTDERLELRNSAIQTLIRIFDAYGDRLSSEAWSACIKSVIFQLLSSLEEELKAAEDDDVEEADRAEWHGTAVVVLNGISRLLANYLDVLTTHPSFNHLWRELLGHLATLLDFQVLDINTATFKALSHVVSQTGDDKKPIFNETTVEFAWDLWSRGIPTSKGGGGKTEDNQNCLVAYVAALCEVYKLIQSDLTVDRVKRMLTLLRETVEEASVGGYVLDVEHATPLQAQTLAAVQMIRTDVEGVPSAMIHQVSEFVTLAYDQDQFGESGGPKRTYVAMSKASMKILQSLILSHASDKDIYTSGALATALSALYRPIALKYGFRIVIKSVQPWRLATSTALEVLAATLTQLDALDIPRQKAQGIWAIVASVADGILGADTNSAPSGTNFGDDEDFDIESFRKLRALITPSLGGHAVADKSRKAYAESLFRTSAIHGLTPAEKALADKEDDSGLSSLYELRPGRTVAVPPTKRTRMSYVAFDELFSLVSAEPATSKSSASQTSAESSLLRIRIASTAAPFLILRCALTIRAYVADQPLRGKMPQPLSQRKELIWTLRKLVELESEGDAIPALKGAEGESRKHLLRLYPLMVKALGHGNMGKSSKDKRDAYYRLAKEQGWRARSAFKLLQLDEEFDLFANVSRVVDLCAAPGSWSQVLSRVLIKGERFGRTAWQDREARLRRQMLGVFPDAQKADDEAGMGTQQEKGEEESRPRGDVKIVAIDLQPISPLAGITTLRADITHPATVPLLLSALDPGYDATTAGTQASHPVDLVLSDGAPDVTGLHDLDIYVQSQLLFAALNLALCVLKPGGKFVAKIFRGRNVDVLYAQLKIFFEKVMVAKPRSSRASSVEAFIVCLNFRPPVGFRASLEQPLGVGKRIDDMVKEREMQLPVVAEAVMQNTATGTWDCTAAVSMLGGDGVTEMEVYDEAYDENEDVRGNTRSTRWIAPFIACGDLSAFDSDASYQLPEDHVSLDPVQPPIAPPYRRAVEMRAAQSKASR</sequence>
<feature type="domain" description="Mon2/Sec7/BIG1-like dimerisation and cyclophilin-binding" evidence="15">
    <location>
        <begin position="4"/>
        <end position="175"/>
    </location>
</feature>
<dbReference type="InterPro" id="IPR032691">
    <property type="entry name" value="Mon2/Sec7/BIG1-like_HUS"/>
</dbReference>
<evidence type="ECO:0000256" key="3">
    <source>
        <dbReference type="ARBA" id="ARBA00022603"/>
    </source>
</evidence>
<dbReference type="InterPro" id="IPR002877">
    <property type="entry name" value="RNA_MeTrfase_FtsJ_dom"/>
</dbReference>
<feature type="binding site" evidence="9">
    <location>
        <position position="1821"/>
    </location>
    <ligand>
        <name>S-adenosyl-L-methionine</name>
        <dbReference type="ChEBI" id="CHEBI:59789"/>
    </ligand>
</feature>
<name>A0A2S4KVQ8_9HYPO</name>
<feature type="binding site" evidence="9">
    <location>
        <position position="1750"/>
    </location>
    <ligand>
        <name>S-adenosyl-L-methionine</name>
        <dbReference type="ChEBI" id="CHEBI:59789"/>
    </ligand>
</feature>
<comment type="catalytic activity">
    <reaction evidence="8 9">
        <text>cytidine(32)/guanosine(34) in tRNA + 2 S-adenosyl-L-methionine = 2'-O-methylcytidine(32)/2'-O-methylguanosine(34) in tRNA + 2 S-adenosyl-L-homocysteine + 2 H(+)</text>
        <dbReference type="Rhea" id="RHEA:42396"/>
        <dbReference type="Rhea" id="RHEA-COMP:10246"/>
        <dbReference type="Rhea" id="RHEA-COMP:10247"/>
        <dbReference type="ChEBI" id="CHEBI:15378"/>
        <dbReference type="ChEBI" id="CHEBI:57856"/>
        <dbReference type="ChEBI" id="CHEBI:59789"/>
        <dbReference type="ChEBI" id="CHEBI:74269"/>
        <dbReference type="ChEBI" id="CHEBI:74445"/>
        <dbReference type="ChEBI" id="CHEBI:74495"/>
        <dbReference type="ChEBI" id="CHEBI:82748"/>
        <dbReference type="EC" id="2.1.1.205"/>
    </reaction>
</comment>
<dbReference type="HAMAP" id="MF_01547">
    <property type="entry name" value="RNA_methyltr_E"/>
    <property type="match status" value="1"/>
</dbReference>
<dbReference type="InterPro" id="IPR015507">
    <property type="entry name" value="rRNA-MeTfrase_E"/>
</dbReference>
<dbReference type="Pfam" id="PF16213">
    <property type="entry name" value="DCB"/>
    <property type="match status" value="1"/>
</dbReference>
<dbReference type="EMBL" id="PKSG01000557">
    <property type="protein sequence ID" value="POR34260.1"/>
    <property type="molecule type" value="Genomic_DNA"/>
</dbReference>
<keyword evidence="4 9" id="KW-0808">Transferase</keyword>
<accession>A0A2S4KVQ8</accession>
<evidence type="ECO:0000256" key="9">
    <source>
        <dbReference type="HAMAP-Rule" id="MF_03162"/>
    </source>
</evidence>
<feature type="region of interest" description="Disordered" evidence="11">
    <location>
        <begin position="1789"/>
        <end position="1812"/>
    </location>
</feature>
<proteinExistence type="inferred from homology"/>
<feature type="binding site" evidence="9">
    <location>
        <position position="1837"/>
    </location>
    <ligand>
        <name>S-adenosyl-L-methionine</name>
        <dbReference type="ChEBI" id="CHEBI:59789"/>
    </ligand>
</feature>
<keyword evidence="5 9" id="KW-0949">S-adenosyl-L-methionine</keyword>
<keyword evidence="10" id="KW-0175">Coiled coil</keyword>
<evidence type="ECO:0000259" key="14">
    <source>
        <dbReference type="Pfam" id="PF16206"/>
    </source>
</evidence>
<feature type="region of interest" description="Disordered" evidence="11">
    <location>
        <begin position="777"/>
        <end position="806"/>
    </location>
</feature>
<feature type="active site" description="Proton acceptor" evidence="9">
    <location>
        <position position="1914"/>
    </location>
</feature>
<evidence type="ECO:0000256" key="2">
    <source>
        <dbReference type="ARBA" id="ARBA00022490"/>
    </source>
</evidence>
<organism evidence="16 17">
    <name type="scientific">Tolypocladium paradoxum</name>
    <dbReference type="NCBI Taxonomy" id="94208"/>
    <lineage>
        <taxon>Eukaryota</taxon>
        <taxon>Fungi</taxon>
        <taxon>Dikarya</taxon>
        <taxon>Ascomycota</taxon>
        <taxon>Pezizomycotina</taxon>
        <taxon>Sordariomycetes</taxon>
        <taxon>Hypocreomycetidae</taxon>
        <taxon>Hypocreales</taxon>
        <taxon>Ophiocordycipitaceae</taxon>
        <taxon>Tolypocladium</taxon>
    </lineage>
</organism>
<feature type="coiled-coil region" evidence="10">
    <location>
        <begin position="7"/>
        <end position="41"/>
    </location>
</feature>
<dbReference type="EC" id="2.1.1.205" evidence="9"/>
<reference evidence="16 17" key="1">
    <citation type="submission" date="2018-01" db="EMBL/GenBank/DDBJ databases">
        <title>Harnessing the power of phylogenomics to disentangle the directionality and signatures of interkingdom host jumping in the parasitic fungal genus Tolypocladium.</title>
        <authorList>
            <person name="Quandt C.A."/>
            <person name="Patterson W."/>
            <person name="Spatafora J.W."/>
        </authorList>
    </citation>
    <scope>NUCLEOTIDE SEQUENCE [LARGE SCALE GENOMIC DNA]</scope>
    <source>
        <strain evidence="16 17">NRBC 100945</strain>
    </source>
</reference>
<evidence type="ECO:0000259" key="15">
    <source>
        <dbReference type="Pfam" id="PF16213"/>
    </source>
</evidence>
<evidence type="ECO:0000259" key="13">
    <source>
        <dbReference type="Pfam" id="PF12783"/>
    </source>
</evidence>
<keyword evidence="6 9" id="KW-0819">tRNA processing</keyword>
<comment type="similarity">
    <text evidence="9">Belongs to the class I-like SAM-binding methyltransferase superfamily. RNA methyltransferase RlmE family. TRM7 subfamily.</text>
</comment>
<keyword evidence="3 9" id="KW-0489">Methyltransferase</keyword>
<evidence type="ECO:0000256" key="11">
    <source>
        <dbReference type="SAM" id="MobiDB-lite"/>
    </source>
</evidence>
<comment type="caution">
    <text evidence="16">The sequence shown here is derived from an EMBL/GenBank/DDBJ whole genome shotgun (WGS) entry which is preliminary data.</text>
</comment>